<keyword evidence="3" id="KW-1185">Reference proteome</keyword>
<organism evidence="2 3">
    <name type="scientific">Ancylostoma ceylanicum</name>
    <dbReference type="NCBI Taxonomy" id="53326"/>
    <lineage>
        <taxon>Eukaryota</taxon>
        <taxon>Metazoa</taxon>
        <taxon>Ecdysozoa</taxon>
        <taxon>Nematoda</taxon>
        <taxon>Chromadorea</taxon>
        <taxon>Rhabditida</taxon>
        <taxon>Rhabditina</taxon>
        <taxon>Rhabditomorpha</taxon>
        <taxon>Strongyloidea</taxon>
        <taxon>Ancylostomatidae</taxon>
        <taxon>Ancylostomatinae</taxon>
        <taxon>Ancylostoma</taxon>
    </lineage>
</organism>
<gene>
    <name evidence="2" type="primary">Acey_s0293.g1613</name>
    <name evidence="2" type="ORF">Y032_0293g1613</name>
</gene>
<feature type="compositionally biased region" description="Gly residues" evidence="1">
    <location>
        <begin position="17"/>
        <end position="28"/>
    </location>
</feature>
<dbReference type="AlphaFoldDB" id="A0A016S621"/>
<evidence type="ECO:0000313" key="3">
    <source>
        <dbReference type="Proteomes" id="UP000024635"/>
    </source>
</evidence>
<proteinExistence type="predicted"/>
<protein>
    <submittedName>
        <fullName evidence="2">Uncharacterized protein</fullName>
    </submittedName>
</protein>
<feature type="compositionally biased region" description="Low complexity" evidence="1">
    <location>
        <begin position="29"/>
        <end position="38"/>
    </location>
</feature>
<feature type="compositionally biased region" description="Basic and acidic residues" evidence="1">
    <location>
        <begin position="1"/>
        <end position="10"/>
    </location>
</feature>
<evidence type="ECO:0000313" key="2">
    <source>
        <dbReference type="EMBL" id="EYB85689.1"/>
    </source>
</evidence>
<sequence>MRNNERELGVLRKPTAGGSGAFWGGLAGWGHSRPASASSGGGGPGSTDRGPIRRVLDSADLEVVRGGPHRRSISLATPSPIKSCLSLE</sequence>
<reference evidence="3" key="1">
    <citation type="journal article" date="2015" name="Nat. Genet.">
        <title>The genome and transcriptome of the zoonotic hookworm Ancylostoma ceylanicum identify infection-specific gene families.</title>
        <authorList>
            <person name="Schwarz E.M."/>
            <person name="Hu Y."/>
            <person name="Antoshechkin I."/>
            <person name="Miller M.M."/>
            <person name="Sternberg P.W."/>
            <person name="Aroian R.V."/>
        </authorList>
    </citation>
    <scope>NUCLEOTIDE SEQUENCE</scope>
    <source>
        <strain evidence="3">HY135</strain>
    </source>
</reference>
<comment type="caution">
    <text evidence="2">The sequence shown here is derived from an EMBL/GenBank/DDBJ whole genome shotgun (WGS) entry which is preliminary data.</text>
</comment>
<name>A0A016S621_9BILA</name>
<feature type="region of interest" description="Disordered" evidence="1">
    <location>
        <begin position="67"/>
        <end position="88"/>
    </location>
</feature>
<accession>A0A016S621</accession>
<dbReference type="EMBL" id="JARK01001629">
    <property type="protein sequence ID" value="EYB85689.1"/>
    <property type="molecule type" value="Genomic_DNA"/>
</dbReference>
<evidence type="ECO:0000256" key="1">
    <source>
        <dbReference type="SAM" id="MobiDB-lite"/>
    </source>
</evidence>
<feature type="region of interest" description="Disordered" evidence="1">
    <location>
        <begin position="1"/>
        <end position="54"/>
    </location>
</feature>
<dbReference type="Proteomes" id="UP000024635">
    <property type="component" value="Unassembled WGS sequence"/>
</dbReference>